<dbReference type="EMBL" id="MN577569">
    <property type="protein sequence ID" value="QGT50395.1"/>
    <property type="molecule type" value="Genomic_DNA"/>
</dbReference>
<dbReference type="AlphaFoldDB" id="A0A650F3C2"/>
<name>A0A650F3C2_9HELI</name>
<sequence>MDTFNKYYYEEDTHKAYKYAKSQAGDSGDVLWNLQAGISAFEIQNEDAHNILEQGENLFSKYESQGLLGGFFDNTGAVLINENVKTYRGNIYEGVMFNYYKALNAMAKGDYALARVEFNRANDRQRRAKDYFRKDIQKALDEQKQQNAQDANLKNIDVSSSNKSISPILHQNYSNLKNFNAYTGFINPSVSYVSALFFMLENDYSKAMDLYKESYGINNASVIVSDLEVLEKRKYGYNQSKYTWVIIEEGQSAQKVEFSLDLPAYLVSHNVLHVGISLPELTMGRLSAKDYRAVSANNPSIIYQASEVSDLDRVIANEFEKQLPFIVTRAVSSAVLKSVTQSVLSDNFGIYGALAGMLYSISTNSADIRISTALPKRTMVMQIAHRQEDVIIESDGKQLYHLHFLKDCNKGENVEKSDKKIKDKKNSKYFIVLCQKNDNILHLRIKNNSSNYQILKGGISE</sequence>
<organism evidence="1">
    <name type="scientific">uncultured Helicobacter sp</name>
    <dbReference type="NCBI Taxonomy" id="175537"/>
    <lineage>
        <taxon>Bacteria</taxon>
        <taxon>Pseudomonadati</taxon>
        <taxon>Campylobacterota</taxon>
        <taxon>Epsilonproteobacteria</taxon>
        <taxon>Campylobacterales</taxon>
        <taxon>Helicobacteraceae</taxon>
        <taxon>Helicobacter</taxon>
        <taxon>environmental samples</taxon>
    </lineage>
</organism>
<accession>A0A650F3C2</accession>
<gene>
    <name evidence="1" type="ORF">Helico5904_0670</name>
</gene>
<proteinExistence type="predicted"/>
<evidence type="ECO:0000313" key="1">
    <source>
        <dbReference type="EMBL" id="QGT50395.1"/>
    </source>
</evidence>
<protein>
    <submittedName>
        <fullName evidence="1">Uncharacterized protein</fullName>
    </submittedName>
</protein>
<reference evidence="1" key="1">
    <citation type="journal article" date="2020" name="J. ISSAAS">
        <title>Lactobacilli and other gastrointestinal microbiota of Peromyscus leucopus, reservoir host for agents of Lyme disease and other zoonoses in North America.</title>
        <authorList>
            <person name="Milovic A."/>
            <person name="Bassam K."/>
            <person name="Shao H."/>
            <person name="Chatzistamou I."/>
            <person name="Tufts D.M."/>
            <person name="Diuk-Wasser M."/>
            <person name="Barbour A.G."/>
        </authorList>
    </citation>
    <scope>NUCLEOTIDE SEQUENCE</scope>
    <source>
        <strain evidence="1">LL4</strain>
    </source>
</reference>